<comment type="subcellular location">
    <subcellularLocation>
        <location evidence="1">Membrane</location>
    </subcellularLocation>
</comment>
<keyword evidence="3 10" id="KW-0812">Transmembrane</keyword>
<keyword evidence="5" id="KW-0677">Repeat</keyword>
<evidence type="ECO:0000259" key="14">
    <source>
        <dbReference type="PROSITE" id="PS51233"/>
    </source>
</evidence>
<keyword evidence="2 9" id="KW-0245">EGF-like domain</keyword>
<dbReference type="PANTHER" id="PTHR13802">
    <property type="entry name" value="MUCIN 4-RELATED"/>
    <property type="match status" value="1"/>
</dbReference>
<evidence type="ECO:0000259" key="11">
    <source>
        <dbReference type="PROSITE" id="PS50026"/>
    </source>
</evidence>
<dbReference type="SMART" id="SM00723">
    <property type="entry name" value="AMOP"/>
    <property type="match status" value="1"/>
</dbReference>
<feature type="disulfide bond" evidence="9">
    <location>
        <begin position="954"/>
        <end position="963"/>
    </location>
</feature>
<comment type="caution">
    <text evidence="9">Lacks conserved residue(s) required for the propagation of feature annotation.</text>
</comment>
<dbReference type="GO" id="GO:0016020">
    <property type="term" value="C:membrane"/>
    <property type="evidence" value="ECO:0007669"/>
    <property type="project" value="UniProtKB-SubCell"/>
</dbReference>
<dbReference type="PANTHER" id="PTHR13802:SF52">
    <property type="entry name" value="MUCIN-4"/>
    <property type="match status" value="1"/>
</dbReference>
<feature type="domain" description="EGF-like" evidence="11">
    <location>
        <begin position="888"/>
        <end position="926"/>
    </location>
</feature>
<evidence type="ECO:0008006" key="17">
    <source>
        <dbReference type="Google" id="ProtNLM"/>
    </source>
</evidence>
<dbReference type="Ensembl" id="ENSLLET00000022034.1">
    <property type="protein sequence ID" value="ENSLLEP00000021216.1"/>
    <property type="gene ID" value="ENSLLEG00000013311.1"/>
</dbReference>
<dbReference type="SUPFAM" id="SSF57196">
    <property type="entry name" value="EGF/Laminin"/>
    <property type="match status" value="2"/>
</dbReference>
<dbReference type="FunFam" id="2.10.25.10:FF:000038">
    <property type="entry name" value="Fibrillin 2"/>
    <property type="match status" value="5"/>
</dbReference>
<dbReference type="InterPro" id="IPR003886">
    <property type="entry name" value="NIDO_dom"/>
</dbReference>
<evidence type="ECO:0000313" key="16">
    <source>
        <dbReference type="Proteomes" id="UP000694569"/>
    </source>
</evidence>
<feature type="domain" description="EGF-like" evidence="11">
    <location>
        <begin position="692"/>
        <end position="731"/>
    </location>
</feature>
<evidence type="ECO:0000313" key="15">
    <source>
        <dbReference type="Ensembl" id="ENSLLEP00000021216.1"/>
    </source>
</evidence>
<dbReference type="InterPro" id="IPR024731">
    <property type="entry name" value="NELL2-like_EGF"/>
</dbReference>
<keyword evidence="6 10" id="KW-1133">Transmembrane helix</keyword>
<evidence type="ECO:0000256" key="1">
    <source>
        <dbReference type="ARBA" id="ARBA00004370"/>
    </source>
</evidence>
<name>A0A8C5N3P7_9ANUR</name>
<feature type="domain" description="EGF-like" evidence="11">
    <location>
        <begin position="928"/>
        <end position="964"/>
    </location>
</feature>
<dbReference type="GO" id="GO:0071944">
    <property type="term" value="C:cell periphery"/>
    <property type="evidence" value="ECO:0007669"/>
    <property type="project" value="UniProtKB-ARBA"/>
</dbReference>
<dbReference type="CDD" id="cd00054">
    <property type="entry name" value="EGF_CA"/>
    <property type="match status" value="6"/>
</dbReference>
<feature type="domain" description="EGF-like" evidence="11">
    <location>
        <begin position="732"/>
        <end position="770"/>
    </location>
</feature>
<reference evidence="15" key="2">
    <citation type="submission" date="2025-09" db="UniProtKB">
        <authorList>
            <consortium name="Ensembl"/>
        </authorList>
    </citation>
    <scope>IDENTIFICATION</scope>
</reference>
<evidence type="ECO:0000256" key="6">
    <source>
        <dbReference type="ARBA" id="ARBA00022989"/>
    </source>
</evidence>
<dbReference type="SMART" id="SM00179">
    <property type="entry name" value="EGF_CA"/>
    <property type="match status" value="6"/>
</dbReference>
<dbReference type="InterPro" id="IPR018097">
    <property type="entry name" value="EGF_Ca-bd_CS"/>
</dbReference>
<dbReference type="PROSITE" id="PS51220">
    <property type="entry name" value="NIDO"/>
    <property type="match status" value="1"/>
</dbReference>
<proteinExistence type="predicted"/>
<feature type="domain" description="NIDO" evidence="13">
    <location>
        <begin position="1"/>
        <end position="131"/>
    </location>
</feature>
<dbReference type="InterPro" id="IPR056619">
    <property type="entry name" value="C8-3_MUC4"/>
</dbReference>
<sequence length="1254" mass="138799">MVQRLESMIANYMNVQFKARWTLKITWENAPAFPVRLAKDNQYKTNTYQAVLTTDGYTSYILMLYGDGKMNWDVTNRIDKLAIGYSSGNRNGFFKNDALMKRPAAEKYRPSNYVDIDPGLRGLWMYPLNSETLENNQMKCLSWYNSESSPSLWNSNLLSCPCLYEQGLRDSRYRRTKAGQTKNTKILRSTSPNRHRAGVRCLYNKQNLFIEGYQEKTWVSSDNDVESQYYDVCCNQVSDPRFCLLYHERRPSINCRTYRPLSPGWMYGDPHITTLDGLSYTFNGLGEFHLLNASSSDISLTLQGRTVQTDTAMATNFEAFALQYSSTTAHVQVEWYLGINDSIAVYVDGQLVSYKFSDDMEAQINDTNPAVFLLKSDSITGTFEGQLSVSVSASLGLLYASVSLPNEFINKTKGLMGTWNYDQKDDFLSPNGTTIPFESTEEEIFRYGMTWIVSVMDSLFLKQKATTRQTSTFIPTFSSDLKAKNPETFKYLLSLCQNNTECVYDALITNNTAVGLSTGAVRQTFQETNNTLNTTSPVVSGNTNIQSFIGLKVSSLFSTSITGATFYADVSYKDVNISGDGLLTWLPTSTDGFTMRLVATDSKNISSSVELTFVLCDCRVQRECDYSQLSRVNTTSVYIAACNCSDNYTGTFCKTKPDPCTEGCFPGVECDKTTGCGPCPAGLTGDGKHCSDVDECAQNNTCSPNAVCTNTWQSYNCTCKQGFSGNGTYCTDINECLDKPCPEGATCSNNEGGFTCSCQRGFTVNGTQCVDIDECLNNPCSANAICNNTQGNYTCTCKNGFTGNGISCVDVNECLNNPCSINASCTNIDGSYACTCKPGFTGNGTYCADLDECLDKPCATHAVCTNTPGNFVCTCKAGYTGNGTYCEDVNECLSNPCPFSATCSNTEGSYTCACKEGFIGNGTVCSCDVCEASYCSNGGTCSRVGAPCTQTCTCHPAFTDDRCRIAGNSFPAQLIPGTRKRSLILGLRSTENVTLTDAYSKVKDLTRFTQQFSDIRNFTEPKLESNLFISNVTATFNYAANITVIHFLNNELLAKMQTLISKSKRSTSDISLVYVEDDVKVSEGELRSSLTCELNGYGGYDLNVENFTCVARCNTYCKNSAKCEQIYNQTFCRCVPFSMYITSGPQCETLTMNLNAFFGILFGALAFLFLLFLAIGLAACCYYKRKRVNEDTERSPNVDFMWKKFPFSTFSRLKETSIPSIEEKNAPPLVMYRPHLEAVDTFTEMKIKRPQLTN</sequence>
<evidence type="ECO:0000256" key="7">
    <source>
        <dbReference type="ARBA" id="ARBA00023136"/>
    </source>
</evidence>
<dbReference type="SMART" id="SM00181">
    <property type="entry name" value="EGF"/>
    <property type="match status" value="10"/>
</dbReference>
<dbReference type="FunFam" id="2.10.25.10:FF:000506">
    <property type="entry name" value="Adhesion G protein-coupled receptor E1"/>
    <property type="match status" value="1"/>
</dbReference>
<dbReference type="Gene3D" id="2.10.25.10">
    <property type="entry name" value="Laminin"/>
    <property type="match status" value="6"/>
</dbReference>
<dbReference type="InterPro" id="IPR009030">
    <property type="entry name" value="Growth_fac_rcpt_cys_sf"/>
</dbReference>
<feature type="domain" description="AMOP" evidence="12">
    <location>
        <begin position="132"/>
        <end position="250"/>
    </location>
</feature>
<keyword evidence="4" id="KW-0732">Signal</keyword>
<evidence type="ECO:0000256" key="9">
    <source>
        <dbReference type="PROSITE-ProRule" id="PRU00076"/>
    </source>
</evidence>
<feature type="transmembrane region" description="Helical" evidence="10">
    <location>
        <begin position="1156"/>
        <end position="1183"/>
    </location>
</feature>
<accession>A0A8C5N3P7</accession>
<dbReference type="Pfam" id="PF07645">
    <property type="entry name" value="EGF_CA"/>
    <property type="match status" value="1"/>
</dbReference>
<dbReference type="PROSITE" id="PS01187">
    <property type="entry name" value="EGF_CA"/>
    <property type="match status" value="2"/>
</dbReference>
<protein>
    <recommendedName>
        <fullName evidence="17">Mucin-like protein</fullName>
    </recommendedName>
</protein>
<dbReference type="InterPro" id="IPR001846">
    <property type="entry name" value="VWF_type-D"/>
</dbReference>
<dbReference type="OrthoDB" id="4405280at2759"/>
<dbReference type="InterPro" id="IPR051495">
    <property type="entry name" value="Epithelial_Barrier/Signaling"/>
</dbReference>
<evidence type="ECO:0000256" key="2">
    <source>
        <dbReference type="ARBA" id="ARBA00022536"/>
    </source>
</evidence>
<dbReference type="InterPro" id="IPR049883">
    <property type="entry name" value="NOTCH1_EGF-like"/>
</dbReference>
<dbReference type="PROSITE" id="PS50856">
    <property type="entry name" value="AMOP"/>
    <property type="match status" value="1"/>
</dbReference>
<feature type="disulfide bond" evidence="9">
    <location>
        <begin position="935"/>
        <end position="952"/>
    </location>
</feature>
<dbReference type="GO" id="GO:0005509">
    <property type="term" value="F:calcium ion binding"/>
    <property type="evidence" value="ECO:0007669"/>
    <property type="project" value="InterPro"/>
</dbReference>
<dbReference type="Pfam" id="PF12947">
    <property type="entry name" value="EGF_3"/>
    <property type="match status" value="5"/>
</dbReference>
<dbReference type="PROSITE" id="PS00010">
    <property type="entry name" value="ASX_HYDROXYL"/>
    <property type="match status" value="6"/>
</dbReference>
<keyword evidence="8 9" id="KW-1015">Disulfide bond</keyword>
<dbReference type="SMART" id="SM00216">
    <property type="entry name" value="VWD"/>
    <property type="match status" value="1"/>
</dbReference>
<dbReference type="Pfam" id="PF00094">
    <property type="entry name" value="VWD"/>
    <property type="match status" value="1"/>
</dbReference>
<dbReference type="AlphaFoldDB" id="A0A8C5N3P7"/>
<feature type="domain" description="VWFD" evidence="14">
    <location>
        <begin position="262"/>
        <end position="459"/>
    </location>
</feature>
<dbReference type="PROSITE" id="PS51233">
    <property type="entry name" value="VWFD"/>
    <property type="match status" value="1"/>
</dbReference>
<dbReference type="GeneTree" id="ENSGT00730000110943"/>
<dbReference type="Pfam" id="PF23263">
    <property type="entry name" value="C8-3_MUC4"/>
    <property type="match status" value="1"/>
</dbReference>
<evidence type="ECO:0000256" key="4">
    <source>
        <dbReference type="ARBA" id="ARBA00022729"/>
    </source>
</evidence>
<dbReference type="Pfam" id="PF06119">
    <property type="entry name" value="NIDO"/>
    <property type="match status" value="1"/>
</dbReference>
<dbReference type="PROSITE" id="PS01186">
    <property type="entry name" value="EGF_2"/>
    <property type="match status" value="5"/>
</dbReference>
<dbReference type="InterPro" id="IPR005533">
    <property type="entry name" value="AMOP_dom"/>
</dbReference>
<dbReference type="GO" id="GO:0007160">
    <property type="term" value="P:cell-matrix adhesion"/>
    <property type="evidence" value="ECO:0007669"/>
    <property type="project" value="InterPro"/>
</dbReference>
<evidence type="ECO:0000256" key="8">
    <source>
        <dbReference type="ARBA" id="ARBA00023157"/>
    </source>
</evidence>
<evidence type="ECO:0000256" key="10">
    <source>
        <dbReference type="SAM" id="Phobius"/>
    </source>
</evidence>
<keyword evidence="7 10" id="KW-0472">Membrane</keyword>
<dbReference type="SUPFAM" id="SSF57184">
    <property type="entry name" value="Growth factor receptor domain"/>
    <property type="match status" value="1"/>
</dbReference>
<feature type="domain" description="EGF-like" evidence="11">
    <location>
        <begin position="810"/>
        <end position="848"/>
    </location>
</feature>
<feature type="domain" description="EGF-like" evidence="11">
    <location>
        <begin position="849"/>
        <end position="887"/>
    </location>
</feature>
<organism evidence="15 16">
    <name type="scientific">Leptobrachium leishanense</name>
    <name type="common">Leishan spiny toad</name>
    <dbReference type="NCBI Taxonomy" id="445787"/>
    <lineage>
        <taxon>Eukaryota</taxon>
        <taxon>Metazoa</taxon>
        <taxon>Chordata</taxon>
        <taxon>Craniata</taxon>
        <taxon>Vertebrata</taxon>
        <taxon>Euteleostomi</taxon>
        <taxon>Amphibia</taxon>
        <taxon>Batrachia</taxon>
        <taxon>Anura</taxon>
        <taxon>Pelobatoidea</taxon>
        <taxon>Megophryidae</taxon>
        <taxon>Leptobrachium</taxon>
    </lineage>
</organism>
<dbReference type="InterPro" id="IPR000152">
    <property type="entry name" value="EGF-type_Asp/Asn_hydroxyl_site"/>
</dbReference>
<feature type="domain" description="EGF-like" evidence="11">
    <location>
        <begin position="771"/>
        <end position="809"/>
    </location>
</feature>
<evidence type="ECO:0000259" key="12">
    <source>
        <dbReference type="PROSITE" id="PS50856"/>
    </source>
</evidence>
<dbReference type="SMART" id="SM00539">
    <property type="entry name" value="NIDO"/>
    <property type="match status" value="1"/>
</dbReference>
<evidence type="ECO:0000259" key="13">
    <source>
        <dbReference type="PROSITE" id="PS51220"/>
    </source>
</evidence>
<keyword evidence="16" id="KW-1185">Reference proteome</keyword>
<dbReference type="InterPro" id="IPR001881">
    <property type="entry name" value="EGF-like_Ca-bd_dom"/>
</dbReference>
<evidence type="ECO:0000256" key="5">
    <source>
        <dbReference type="ARBA" id="ARBA00022737"/>
    </source>
</evidence>
<dbReference type="PROSITE" id="PS50026">
    <property type="entry name" value="EGF_3"/>
    <property type="match status" value="7"/>
</dbReference>
<reference evidence="15" key="1">
    <citation type="submission" date="2025-08" db="UniProtKB">
        <authorList>
            <consortium name="Ensembl"/>
        </authorList>
    </citation>
    <scope>IDENTIFICATION</scope>
</reference>
<dbReference type="InterPro" id="IPR000742">
    <property type="entry name" value="EGF"/>
</dbReference>
<evidence type="ECO:0000256" key="3">
    <source>
        <dbReference type="ARBA" id="ARBA00022692"/>
    </source>
</evidence>
<dbReference type="Proteomes" id="UP000694569">
    <property type="component" value="Unplaced"/>
</dbReference>